<feature type="non-terminal residue" evidence="1">
    <location>
        <position position="24"/>
    </location>
</feature>
<evidence type="ECO:0000313" key="1">
    <source>
        <dbReference type="EMBL" id="MCI03362.1"/>
    </source>
</evidence>
<proteinExistence type="predicted"/>
<dbReference type="Proteomes" id="UP000265520">
    <property type="component" value="Unassembled WGS sequence"/>
</dbReference>
<dbReference type="EMBL" id="LXQA010051932">
    <property type="protein sequence ID" value="MCI03362.1"/>
    <property type="molecule type" value="Genomic_DNA"/>
</dbReference>
<keyword evidence="2" id="KW-1185">Reference proteome</keyword>
<comment type="caution">
    <text evidence="1">The sequence shown here is derived from an EMBL/GenBank/DDBJ whole genome shotgun (WGS) entry which is preliminary data.</text>
</comment>
<protein>
    <submittedName>
        <fullName evidence="1">Uncharacterized protein</fullName>
    </submittedName>
</protein>
<evidence type="ECO:0000313" key="2">
    <source>
        <dbReference type="Proteomes" id="UP000265520"/>
    </source>
</evidence>
<organism evidence="1 2">
    <name type="scientific">Trifolium medium</name>
    <dbReference type="NCBI Taxonomy" id="97028"/>
    <lineage>
        <taxon>Eukaryota</taxon>
        <taxon>Viridiplantae</taxon>
        <taxon>Streptophyta</taxon>
        <taxon>Embryophyta</taxon>
        <taxon>Tracheophyta</taxon>
        <taxon>Spermatophyta</taxon>
        <taxon>Magnoliopsida</taxon>
        <taxon>eudicotyledons</taxon>
        <taxon>Gunneridae</taxon>
        <taxon>Pentapetalae</taxon>
        <taxon>rosids</taxon>
        <taxon>fabids</taxon>
        <taxon>Fabales</taxon>
        <taxon>Fabaceae</taxon>
        <taxon>Papilionoideae</taxon>
        <taxon>50 kb inversion clade</taxon>
        <taxon>NPAAA clade</taxon>
        <taxon>Hologalegina</taxon>
        <taxon>IRL clade</taxon>
        <taxon>Trifolieae</taxon>
        <taxon>Trifolium</taxon>
    </lineage>
</organism>
<accession>A0A392NV96</accession>
<name>A0A392NV96_9FABA</name>
<sequence>MLTALGMSEIPGVVVQVDPVPAGR</sequence>
<reference evidence="1 2" key="1">
    <citation type="journal article" date="2018" name="Front. Plant Sci.">
        <title>Red Clover (Trifolium pratense) and Zigzag Clover (T. medium) - A Picture of Genomic Similarities and Differences.</title>
        <authorList>
            <person name="Dluhosova J."/>
            <person name="Istvanek J."/>
            <person name="Nedelnik J."/>
            <person name="Repkova J."/>
        </authorList>
    </citation>
    <scope>NUCLEOTIDE SEQUENCE [LARGE SCALE GENOMIC DNA]</scope>
    <source>
        <strain evidence="2">cv. 10/8</strain>
        <tissue evidence="1">Leaf</tissue>
    </source>
</reference>
<dbReference type="AlphaFoldDB" id="A0A392NV96"/>